<dbReference type="InterPro" id="IPR011059">
    <property type="entry name" value="Metal-dep_hydrolase_composite"/>
</dbReference>
<protein>
    <submittedName>
        <fullName evidence="7">Amidohydrolase family protein</fullName>
    </submittedName>
</protein>
<dbReference type="Pfam" id="PF01979">
    <property type="entry name" value="Amidohydro_1"/>
    <property type="match status" value="1"/>
</dbReference>
<proteinExistence type="inferred from homology"/>
<dbReference type="InterPro" id="IPR006680">
    <property type="entry name" value="Amidohydro-rel"/>
</dbReference>
<dbReference type="SUPFAM" id="SSF51338">
    <property type="entry name" value="Composite domain of metallo-dependent hydrolases"/>
    <property type="match status" value="1"/>
</dbReference>
<dbReference type="EMBL" id="CP122979">
    <property type="protein sequence ID" value="WGI36710.1"/>
    <property type="molecule type" value="Genomic_DNA"/>
</dbReference>
<organism evidence="7 8">
    <name type="scientific">Mesomycoplasma lagogenitalium</name>
    <dbReference type="NCBI Taxonomy" id="171286"/>
    <lineage>
        <taxon>Bacteria</taxon>
        <taxon>Bacillati</taxon>
        <taxon>Mycoplasmatota</taxon>
        <taxon>Mycoplasmoidales</taxon>
        <taxon>Metamycoplasmataceae</taxon>
        <taxon>Mesomycoplasma</taxon>
    </lineage>
</organism>
<dbReference type="InterPro" id="IPR003764">
    <property type="entry name" value="GlcNAc_6-P_deAcase"/>
</dbReference>
<evidence type="ECO:0000256" key="2">
    <source>
        <dbReference type="ARBA" id="ARBA00022723"/>
    </source>
</evidence>
<keyword evidence="4 5" id="KW-0119">Carbohydrate metabolism</keyword>
<name>A0ABY8LTZ3_9BACT</name>
<dbReference type="PANTHER" id="PTHR11113">
    <property type="entry name" value="N-ACETYLGLUCOSAMINE-6-PHOSPHATE DEACETYLASE"/>
    <property type="match status" value="1"/>
</dbReference>
<keyword evidence="8" id="KW-1185">Reference proteome</keyword>
<evidence type="ECO:0000256" key="4">
    <source>
        <dbReference type="ARBA" id="ARBA00023277"/>
    </source>
</evidence>
<sequence length="369" mass="41718">MEYTIKDVTIINPNNTIDNADITIKGNKIASITIKKGMGNKFLIPGFVDLHIHGIKNNDVMDGEKAVINISKNLAKLGTTSFMPTLMTNSWKKIIESLNQVSKIKQWKSRFLGIHIEGPFIDETKKGAHKKEFLLKATKKRIDQLIEASDFKLKRISFDPKMVNLQTFSYLKNELNVYGSIGHSDANFKMANQYFEKGCDSVCHLWNAMSGVDSRNPGIVQSALYNQNVFVELIIDFVHICKETVDFTIKMKGVDNIIAISDAIKPAYYKNGLSISGDLQVYKKNKLIKINGTDTIAGSAIVIYDAFLNLLKSNYSLNDAVKMTSYNAIRYLNIKNLGIIEKDYLADFLILNKKNYKIEKVFFNGKRVK</sequence>
<evidence type="ECO:0000256" key="3">
    <source>
        <dbReference type="ARBA" id="ARBA00022801"/>
    </source>
</evidence>
<dbReference type="RefSeq" id="WP_280102011.1">
    <property type="nucleotide sequence ID" value="NZ_CP122979.1"/>
</dbReference>
<dbReference type="Gene3D" id="2.30.40.10">
    <property type="entry name" value="Urease, subunit C, domain 1"/>
    <property type="match status" value="1"/>
</dbReference>
<accession>A0ABY8LTZ3</accession>
<gene>
    <name evidence="7" type="ORF">QEG99_00270</name>
</gene>
<reference evidence="7" key="1">
    <citation type="submission" date="2023-04" db="EMBL/GenBank/DDBJ databases">
        <title>Completed genome of Mycoplasma lagogenitalium type strain 12MS.</title>
        <authorList>
            <person name="Spergser J."/>
        </authorList>
    </citation>
    <scope>NUCLEOTIDE SEQUENCE</scope>
    <source>
        <strain evidence="7">12MS</strain>
    </source>
</reference>
<dbReference type="PIRSF" id="PIRSF038994">
    <property type="entry name" value="NagA"/>
    <property type="match status" value="1"/>
</dbReference>
<evidence type="ECO:0000256" key="1">
    <source>
        <dbReference type="ARBA" id="ARBA00010716"/>
    </source>
</evidence>
<dbReference type="Proteomes" id="UP001179842">
    <property type="component" value="Chromosome"/>
</dbReference>
<evidence type="ECO:0000313" key="7">
    <source>
        <dbReference type="EMBL" id="WGI36710.1"/>
    </source>
</evidence>
<feature type="domain" description="Amidohydrolase-related" evidence="6">
    <location>
        <begin position="289"/>
        <end position="368"/>
    </location>
</feature>
<comment type="similarity">
    <text evidence="1 5">Belongs to the metallo-dependent hydrolases superfamily. NagA family.</text>
</comment>
<evidence type="ECO:0000313" key="8">
    <source>
        <dbReference type="Proteomes" id="UP001179842"/>
    </source>
</evidence>
<keyword evidence="3 5" id="KW-0378">Hydrolase</keyword>
<evidence type="ECO:0000259" key="6">
    <source>
        <dbReference type="Pfam" id="PF01979"/>
    </source>
</evidence>
<keyword evidence="2" id="KW-0479">Metal-binding</keyword>
<dbReference type="PANTHER" id="PTHR11113:SF14">
    <property type="entry name" value="N-ACETYLGLUCOSAMINE-6-PHOSPHATE DEACETYLASE"/>
    <property type="match status" value="1"/>
</dbReference>
<dbReference type="Gene3D" id="3.20.20.140">
    <property type="entry name" value="Metal-dependent hydrolases"/>
    <property type="match status" value="1"/>
</dbReference>
<dbReference type="InterPro" id="IPR032466">
    <property type="entry name" value="Metal_Hydrolase"/>
</dbReference>
<evidence type="ECO:0000256" key="5">
    <source>
        <dbReference type="PIRNR" id="PIRNR038994"/>
    </source>
</evidence>
<dbReference type="SUPFAM" id="SSF51556">
    <property type="entry name" value="Metallo-dependent hydrolases"/>
    <property type="match status" value="1"/>
</dbReference>